<gene>
    <name evidence="2" type="ORF">ACFQ5D_03645</name>
</gene>
<comment type="caution">
    <text evidence="2">The sequence shown here is derived from an EMBL/GenBank/DDBJ whole genome shotgun (WGS) entry which is preliminary data.</text>
</comment>
<organism evidence="2 3">
    <name type="scientific">Paenibacillus farraposensis</name>
    <dbReference type="NCBI Taxonomy" id="2807095"/>
    <lineage>
        <taxon>Bacteria</taxon>
        <taxon>Bacillati</taxon>
        <taxon>Bacillota</taxon>
        <taxon>Bacilli</taxon>
        <taxon>Bacillales</taxon>
        <taxon>Paenibacillaceae</taxon>
        <taxon>Paenibacillus</taxon>
    </lineage>
</organism>
<dbReference type="Proteomes" id="UP001597340">
    <property type="component" value="Unassembled WGS sequence"/>
</dbReference>
<reference evidence="3" key="1">
    <citation type="journal article" date="2019" name="Int. J. Syst. Evol. Microbiol.">
        <title>The Global Catalogue of Microorganisms (GCM) 10K type strain sequencing project: providing services to taxonomists for standard genome sequencing and annotation.</title>
        <authorList>
            <consortium name="The Broad Institute Genomics Platform"/>
            <consortium name="The Broad Institute Genome Sequencing Center for Infectious Disease"/>
            <person name="Wu L."/>
            <person name="Ma J."/>
        </authorList>
    </citation>
    <scope>NUCLEOTIDE SEQUENCE [LARGE SCALE GENOMIC DNA]</scope>
    <source>
        <strain evidence="3">CCM 9147</strain>
    </source>
</reference>
<keyword evidence="3" id="KW-1185">Reference proteome</keyword>
<feature type="compositionally biased region" description="Polar residues" evidence="1">
    <location>
        <begin position="31"/>
        <end position="45"/>
    </location>
</feature>
<sequence>MYKDPMSQADMAYKRYKALNPVKEDDRRSAGQITTDDSTQNSTENYPLGVASANPVPKDRDR</sequence>
<evidence type="ECO:0000256" key="1">
    <source>
        <dbReference type="SAM" id="MobiDB-lite"/>
    </source>
</evidence>
<evidence type="ECO:0000313" key="3">
    <source>
        <dbReference type="Proteomes" id="UP001597340"/>
    </source>
</evidence>
<feature type="region of interest" description="Disordered" evidence="1">
    <location>
        <begin position="18"/>
        <end position="62"/>
    </location>
</feature>
<dbReference type="EMBL" id="JBHTNZ010000003">
    <property type="protein sequence ID" value="MFD1460556.1"/>
    <property type="molecule type" value="Genomic_DNA"/>
</dbReference>
<name>A0ABW4DBM4_9BACL</name>
<protein>
    <submittedName>
        <fullName evidence="2">Uncharacterized protein</fullName>
    </submittedName>
</protein>
<accession>A0ABW4DBM4</accession>
<dbReference type="RefSeq" id="WP_229526678.1">
    <property type="nucleotide sequence ID" value="NZ_JAFFQR010000112.1"/>
</dbReference>
<evidence type="ECO:0000313" key="2">
    <source>
        <dbReference type="EMBL" id="MFD1460556.1"/>
    </source>
</evidence>
<proteinExistence type="predicted"/>